<dbReference type="Proteomes" id="UP000319094">
    <property type="component" value="Unassembled WGS sequence"/>
</dbReference>
<evidence type="ECO:0000313" key="3">
    <source>
        <dbReference type="Proteomes" id="UP000319094"/>
    </source>
</evidence>
<organism evidence="2 3">
    <name type="scientific">Leucobacter komagatae</name>
    <dbReference type="NCBI Taxonomy" id="55969"/>
    <lineage>
        <taxon>Bacteria</taxon>
        <taxon>Bacillati</taxon>
        <taxon>Actinomycetota</taxon>
        <taxon>Actinomycetes</taxon>
        <taxon>Micrococcales</taxon>
        <taxon>Microbacteriaceae</taxon>
        <taxon>Leucobacter</taxon>
    </lineage>
</organism>
<feature type="signal peptide" evidence="1">
    <location>
        <begin position="1"/>
        <end position="33"/>
    </location>
</feature>
<evidence type="ECO:0008006" key="4">
    <source>
        <dbReference type="Google" id="ProtNLM"/>
    </source>
</evidence>
<gene>
    <name evidence="2" type="ORF">FB468_1843</name>
</gene>
<name>A0A542Y6W2_9MICO</name>
<dbReference type="EMBL" id="VFON01000001">
    <property type="protein sequence ID" value="TQL43806.1"/>
    <property type="molecule type" value="Genomic_DNA"/>
</dbReference>
<dbReference type="AlphaFoldDB" id="A0A542Y6W2"/>
<keyword evidence="1" id="KW-0732">Signal</keyword>
<evidence type="ECO:0000256" key="1">
    <source>
        <dbReference type="SAM" id="SignalP"/>
    </source>
</evidence>
<proteinExistence type="predicted"/>
<evidence type="ECO:0000313" key="2">
    <source>
        <dbReference type="EMBL" id="TQL43806.1"/>
    </source>
</evidence>
<comment type="caution">
    <text evidence="2">The sequence shown here is derived from an EMBL/GenBank/DDBJ whole genome shotgun (WGS) entry which is preliminary data.</text>
</comment>
<sequence length="906" mass="95749">MRAARMNLLLCAIATMAAFGVLLGVVSPIPAAAAGPSDGFDASNIIDDELFYDGNAMTASEVQTFLNQRLPQCWLGRPGYEVGKAVTWGGVRTTLASKCTKDLVSPTQSRASNAYCSAYIGGGNETAAQIIQKVGKACGISQRVLLITLEKEQSLISDPWPNNEQYFRAMGYACPDSGPGGTANCDPKLGGFFQQVYRAAWQLKVYRAFPNSYSYKPFQNNYIQWHPNASCGGSTVNIQNWATAALYIYTPYRPNQAALNAGWGTGDACSSYGNRNFYNFYTSWFGSTRGFRVSGDIATYWRANGESSGVYGGPTGHSTYYTTRYPAGVWLQYFSGGIISTELNTGKTVGIPFGHVFNYYNSEAGGIRGELGAPVSEATAYAPNGGATLQFFQGGLVIVAKREDTVSSVNYGPVYDLYNNSAGGIYGELGYPLGALKSYRGGKLQQFQGGVITQVSGAPSPVFVAGPFYSHYNSKSGGIYGRLGFPVGSERTLGDGSFIQEFERGYLYRKGSGAVVEVSGEAWIAETVANTQGTPLGKPTGASVVLVADGGATLTQFERGVIVAEHRTSKTSSVSGGIYAYYNSQAAGGVYGGYGYPVANPIVYSANGGGTLQVFRNGILFSGASADTATGMRTNGVIFQRYNSNEGGIYGWLGWPIGDEVVGAGGTRSQSFQNGRITADARGVTLALPYATSDNYRENATSLGAPAGGTRKYEVAGGAWLSFFDKGIIVESQKDGTAGAMLYSSSLYQHYNGKAGGIYGSLGLPTADETTDSSGAKIQAFQEGTLRSYKGGPVRDFSQPALNRYLAAGAETSVLGAPAGDQKAYTANGGGTLQFFARGLITTESKTNTTVMLPEGPIYTYYNQVAGGIYGTLGYPTSEQTTAGGVTTQKFQNGTLTYANGTVTRS</sequence>
<keyword evidence="3" id="KW-1185">Reference proteome</keyword>
<feature type="chain" id="PRO_5022080757" description="LGFP repeat-containing protein" evidence="1">
    <location>
        <begin position="34"/>
        <end position="906"/>
    </location>
</feature>
<accession>A0A542Y6W2</accession>
<protein>
    <recommendedName>
        <fullName evidence="4">LGFP repeat-containing protein</fullName>
    </recommendedName>
</protein>
<reference evidence="2 3" key="1">
    <citation type="submission" date="2019-06" db="EMBL/GenBank/DDBJ databases">
        <title>Sequencing the genomes of 1000 actinobacteria strains.</title>
        <authorList>
            <person name="Klenk H.-P."/>
        </authorList>
    </citation>
    <scope>NUCLEOTIDE SEQUENCE [LARGE SCALE GENOMIC DNA]</scope>
    <source>
        <strain evidence="2 3">DSM 8803</strain>
    </source>
</reference>